<dbReference type="Proteomes" id="UP001497516">
    <property type="component" value="Chromosome 5"/>
</dbReference>
<name>A0AAV2ELV3_9ROSI</name>
<dbReference type="PANTHER" id="PTHR36042:SF1">
    <property type="entry name" value="OS05G0490900 PROTEIN"/>
    <property type="match status" value="1"/>
</dbReference>
<accession>A0AAV2ELV3</accession>
<keyword evidence="4" id="KW-1185">Reference proteome</keyword>
<feature type="compositionally biased region" description="Polar residues" evidence="1">
    <location>
        <begin position="58"/>
        <end position="74"/>
    </location>
</feature>
<gene>
    <name evidence="3" type="ORF">LTRI10_LOCUS27732</name>
</gene>
<keyword evidence="2" id="KW-0812">Transmembrane</keyword>
<evidence type="ECO:0000313" key="4">
    <source>
        <dbReference type="Proteomes" id="UP001497516"/>
    </source>
</evidence>
<feature type="transmembrane region" description="Helical" evidence="2">
    <location>
        <begin position="143"/>
        <end position="165"/>
    </location>
</feature>
<reference evidence="3 4" key="1">
    <citation type="submission" date="2024-04" db="EMBL/GenBank/DDBJ databases">
        <authorList>
            <person name="Fracassetti M."/>
        </authorList>
    </citation>
    <scope>NUCLEOTIDE SEQUENCE [LARGE SCALE GENOMIC DNA]</scope>
</reference>
<feature type="region of interest" description="Disordered" evidence="1">
    <location>
        <begin position="57"/>
        <end position="93"/>
    </location>
</feature>
<feature type="transmembrane region" description="Helical" evidence="2">
    <location>
        <begin position="105"/>
        <end position="123"/>
    </location>
</feature>
<evidence type="ECO:0000313" key="3">
    <source>
        <dbReference type="EMBL" id="CAL1386702.1"/>
    </source>
</evidence>
<evidence type="ECO:0000256" key="2">
    <source>
        <dbReference type="SAM" id="Phobius"/>
    </source>
</evidence>
<protein>
    <submittedName>
        <fullName evidence="3">Uncharacterized protein</fullName>
    </submittedName>
</protein>
<keyword evidence="2" id="KW-0472">Membrane</keyword>
<dbReference type="PANTHER" id="PTHR36042">
    <property type="entry name" value="OS05G0490900 PROTEIN"/>
    <property type="match status" value="1"/>
</dbReference>
<dbReference type="AlphaFoldDB" id="A0AAV2ELV3"/>
<dbReference type="EMBL" id="OZ034818">
    <property type="protein sequence ID" value="CAL1386702.1"/>
    <property type="molecule type" value="Genomic_DNA"/>
</dbReference>
<evidence type="ECO:0000256" key="1">
    <source>
        <dbReference type="SAM" id="MobiDB-lite"/>
    </source>
</evidence>
<organism evidence="3 4">
    <name type="scientific">Linum trigynum</name>
    <dbReference type="NCBI Taxonomy" id="586398"/>
    <lineage>
        <taxon>Eukaryota</taxon>
        <taxon>Viridiplantae</taxon>
        <taxon>Streptophyta</taxon>
        <taxon>Embryophyta</taxon>
        <taxon>Tracheophyta</taxon>
        <taxon>Spermatophyta</taxon>
        <taxon>Magnoliopsida</taxon>
        <taxon>eudicotyledons</taxon>
        <taxon>Gunneridae</taxon>
        <taxon>Pentapetalae</taxon>
        <taxon>rosids</taxon>
        <taxon>fabids</taxon>
        <taxon>Malpighiales</taxon>
        <taxon>Linaceae</taxon>
        <taxon>Linum</taxon>
    </lineage>
</organism>
<sequence>MAASTCVFSSCCYFLPTARLRKSANPIAGIGEPEEVAGDYSFLNSRSQKTRRIRFVVGSSSGKKPDEPSSSSIPSWADPNSDEPPPWAKGEAAAKATNGGEELKIPFFAYLLASAITAIAAIGSVFEYVNQKPVFGVLESDSIFYAPVLGFFAFTGIPTAAFLWFKSVEAANKDAEEQDRKDGFL</sequence>
<proteinExistence type="predicted"/>
<keyword evidence="2" id="KW-1133">Transmembrane helix</keyword>